<dbReference type="PANTHER" id="PTHR39730">
    <property type="entry name" value="ENDOGLUCANASE 1"/>
    <property type="match status" value="1"/>
</dbReference>
<feature type="domain" description="Glycosyl hydrolases family 45 active site" evidence="10">
    <location>
        <begin position="38"/>
        <end position="243"/>
    </location>
</feature>
<dbReference type="OrthoDB" id="10035502at2759"/>
<evidence type="ECO:0000256" key="7">
    <source>
        <dbReference type="ARBA" id="ARBA00023295"/>
    </source>
</evidence>
<dbReference type="InterPro" id="IPR052288">
    <property type="entry name" value="GH45_Enzymes"/>
</dbReference>
<evidence type="ECO:0000256" key="3">
    <source>
        <dbReference type="ARBA" id="ARBA00012601"/>
    </source>
</evidence>
<evidence type="ECO:0000256" key="8">
    <source>
        <dbReference type="ARBA" id="ARBA00023326"/>
    </source>
</evidence>
<keyword evidence="12" id="KW-1185">Reference proteome</keyword>
<evidence type="ECO:0000313" key="12">
    <source>
        <dbReference type="Proteomes" id="UP001153636"/>
    </source>
</evidence>
<evidence type="ECO:0000256" key="5">
    <source>
        <dbReference type="ARBA" id="ARBA00023001"/>
    </source>
</evidence>
<evidence type="ECO:0000259" key="10">
    <source>
        <dbReference type="Pfam" id="PF02015"/>
    </source>
</evidence>
<name>A0A9P0DB15_9CUCU</name>
<keyword evidence="5" id="KW-0136">Cellulose degradation</keyword>
<feature type="signal peptide" evidence="9">
    <location>
        <begin position="1"/>
        <end position="17"/>
    </location>
</feature>
<proteinExistence type="inferred from homology"/>
<keyword evidence="9" id="KW-0732">Signal</keyword>
<evidence type="ECO:0000313" key="11">
    <source>
        <dbReference type="EMBL" id="CAH1115094.1"/>
    </source>
</evidence>
<evidence type="ECO:0000256" key="4">
    <source>
        <dbReference type="ARBA" id="ARBA00022801"/>
    </source>
</evidence>
<accession>A0A9P0DB15</accession>
<dbReference type="Gene3D" id="2.40.40.10">
    <property type="entry name" value="RlpA-like domain"/>
    <property type="match status" value="1"/>
</dbReference>
<gene>
    <name evidence="11" type="ORF">PSYICH_LOCUS15392</name>
</gene>
<keyword evidence="8" id="KW-0624">Polysaccharide degradation</keyword>
<dbReference type="PANTHER" id="PTHR39730:SF1">
    <property type="entry name" value="ENDOGLUCANASE 1"/>
    <property type="match status" value="1"/>
</dbReference>
<dbReference type="Proteomes" id="UP001153636">
    <property type="component" value="Chromosome 9"/>
</dbReference>
<sequence>MKIALASVFLLAAYASAFGVLEEIEEIRPVVGGISGTGTTSRYWDCCKPTCAWPGNVKYKKPVKACKADGSNANDPENQSGCVGGQSYMCTNQSGYVKNNTLAYGFVAAKFVNAGGRNMCCSCVMFTFNTKYPSPLNGKKMLVQVTNTGEDDPDADHNLFDIAMPGSGVGYYTKGCPGQWHNDVSVWGDQYGGVNSEAECYKLPKPLQKPCAFRFQWMSGYSNPDVSFYEVTCPKELINISGCSPVGY</sequence>
<keyword evidence="4" id="KW-0378">Hydrolase</keyword>
<organism evidence="11 12">
    <name type="scientific">Psylliodes chrysocephalus</name>
    <dbReference type="NCBI Taxonomy" id="3402493"/>
    <lineage>
        <taxon>Eukaryota</taxon>
        <taxon>Metazoa</taxon>
        <taxon>Ecdysozoa</taxon>
        <taxon>Arthropoda</taxon>
        <taxon>Hexapoda</taxon>
        <taxon>Insecta</taxon>
        <taxon>Pterygota</taxon>
        <taxon>Neoptera</taxon>
        <taxon>Endopterygota</taxon>
        <taxon>Coleoptera</taxon>
        <taxon>Polyphaga</taxon>
        <taxon>Cucujiformia</taxon>
        <taxon>Chrysomeloidea</taxon>
        <taxon>Chrysomelidae</taxon>
        <taxon>Galerucinae</taxon>
        <taxon>Alticini</taxon>
        <taxon>Psylliodes</taxon>
    </lineage>
</organism>
<dbReference type="GO" id="GO:0008810">
    <property type="term" value="F:cellulase activity"/>
    <property type="evidence" value="ECO:0007669"/>
    <property type="project" value="UniProtKB-EC"/>
</dbReference>
<dbReference type="EC" id="3.2.1.4" evidence="3"/>
<evidence type="ECO:0000256" key="9">
    <source>
        <dbReference type="SAM" id="SignalP"/>
    </source>
</evidence>
<keyword evidence="6" id="KW-0119">Carbohydrate metabolism</keyword>
<comment type="catalytic activity">
    <reaction evidence="1">
        <text>Endohydrolysis of (1-&gt;4)-beta-D-glucosidic linkages in cellulose, lichenin and cereal beta-D-glucans.</text>
        <dbReference type="EC" id="3.2.1.4"/>
    </reaction>
</comment>
<evidence type="ECO:0000256" key="1">
    <source>
        <dbReference type="ARBA" id="ARBA00000966"/>
    </source>
</evidence>
<keyword evidence="7" id="KW-0326">Glycosidase</keyword>
<dbReference type="EMBL" id="OV651821">
    <property type="protein sequence ID" value="CAH1115094.1"/>
    <property type="molecule type" value="Genomic_DNA"/>
</dbReference>
<dbReference type="InterPro" id="IPR036908">
    <property type="entry name" value="RlpA-like_sf"/>
</dbReference>
<dbReference type="InterPro" id="IPR000334">
    <property type="entry name" value="Glyco_hydro_45"/>
</dbReference>
<protein>
    <recommendedName>
        <fullName evidence="3">cellulase</fullName>
        <ecNumber evidence="3">3.2.1.4</ecNumber>
    </recommendedName>
</protein>
<dbReference type="SUPFAM" id="SSF50685">
    <property type="entry name" value="Barwin-like endoglucanases"/>
    <property type="match status" value="1"/>
</dbReference>
<evidence type="ECO:0000256" key="2">
    <source>
        <dbReference type="ARBA" id="ARBA00007793"/>
    </source>
</evidence>
<reference evidence="11" key="1">
    <citation type="submission" date="2022-01" db="EMBL/GenBank/DDBJ databases">
        <authorList>
            <person name="King R."/>
        </authorList>
    </citation>
    <scope>NUCLEOTIDE SEQUENCE</scope>
</reference>
<dbReference type="Pfam" id="PF02015">
    <property type="entry name" value="Glyco_hydro_45"/>
    <property type="match status" value="1"/>
</dbReference>
<dbReference type="GO" id="GO:0030245">
    <property type="term" value="P:cellulose catabolic process"/>
    <property type="evidence" value="ECO:0007669"/>
    <property type="project" value="UniProtKB-KW"/>
</dbReference>
<evidence type="ECO:0000256" key="6">
    <source>
        <dbReference type="ARBA" id="ARBA00023277"/>
    </source>
</evidence>
<comment type="similarity">
    <text evidence="2">Belongs to the glycosyl hydrolase 45 (cellulase K) family.</text>
</comment>
<feature type="chain" id="PRO_5040406951" description="cellulase" evidence="9">
    <location>
        <begin position="18"/>
        <end position="248"/>
    </location>
</feature>
<dbReference type="AlphaFoldDB" id="A0A9P0DB15"/>